<dbReference type="Proteomes" id="UP000182584">
    <property type="component" value="Unassembled WGS sequence"/>
</dbReference>
<protein>
    <submittedName>
        <fullName evidence="2">(2Fe-2S)-binding protein</fullName>
    </submittedName>
    <submittedName>
        <fullName evidence="3">BFD-like [2Fe-2S] binding domain-containing protein</fullName>
    </submittedName>
</protein>
<feature type="domain" description="BFD-like [2Fe-2S]-binding" evidence="1">
    <location>
        <begin position="8"/>
        <end position="53"/>
    </location>
</feature>
<dbReference type="OrthoDB" id="15293at2"/>
<dbReference type="AlphaFoldDB" id="A0A1H9U432"/>
<organism evidence="3 4">
    <name type="scientific">Butyrivibrio fibrisolvens</name>
    <dbReference type="NCBI Taxonomy" id="831"/>
    <lineage>
        <taxon>Bacteria</taxon>
        <taxon>Bacillati</taxon>
        <taxon>Bacillota</taxon>
        <taxon>Clostridia</taxon>
        <taxon>Lachnospirales</taxon>
        <taxon>Lachnospiraceae</taxon>
        <taxon>Butyrivibrio</taxon>
    </lineage>
</organism>
<dbReference type="EMBL" id="FOGJ01000017">
    <property type="protein sequence ID" value="SES04001.1"/>
    <property type="molecule type" value="Genomic_DNA"/>
</dbReference>
<name>A0A1H9U432_BUTFI</name>
<dbReference type="Pfam" id="PF04324">
    <property type="entry name" value="Fer2_BFD"/>
    <property type="match status" value="1"/>
</dbReference>
<gene>
    <name evidence="2" type="ORF">CPT75_15265</name>
    <name evidence="3" type="ORF">SAMN04487884_11726</name>
</gene>
<reference evidence="3 4" key="1">
    <citation type="submission" date="2016-10" db="EMBL/GenBank/DDBJ databases">
        <authorList>
            <person name="de Groot N.N."/>
        </authorList>
    </citation>
    <scope>NUCLEOTIDE SEQUENCE [LARGE SCALE GENOMIC DNA]</scope>
    <source>
        <strain evidence="3 4">AR40</strain>
    </source>
</reference>
<dbReference type="Gene3D" id="1.10.10.1100">
    <property type="entry name" value="BFD-like [2Fe-2S]-binding domain"/>
    <property type="match status" value="1"/>
</dbReference>
<evidence type="ECO:0000313" key="4">
    <source>
        <dbReference type="Proteomes" id="UP000182584"/>
    </source>
</evidence>
<dbReference type="RefSeq" id="WP_027205734.1">
    <property type="nucleotide sequence ID" value="NZ_CM009896.1"/>
</dbReference>
<sequence>MNVNKEACTCKNIKYKDIIDLVLSGVTNVNDVQDKLRYGTGCGKCVEFIEFLIGDVAAHPDNYK</sequence>
<proteinExistence type="predicted"/>
<evidence type="ECO:0000313" key="5">
    <source>
        <dbReference type="Proteomes" id="UP000245488"/>
    </source>
</evidence>
<dbReference type="Proteomes" id="UP000245488">
    <property type="component" value="Chromosome"/>
</dbReference>
<evidence type="ECO:0000259" key="1">
    <source>
        <dbReference type="Pfam" id="PF04324"/>
    </source>
</evidence>
<evidence type="ECO:0000313" key="2">
    <source>
        <dbReference type="EMBL" id="PWT28383.1"/>
    </source>
</evidence>
<dbReference type="InterPro" id="IPR007419">
    <property type="entry name" value="BFD-like_2Fe2S-bd_dom"/>
</dbReference>
<dbReference type="InterPro" id="IPR041854">
    <property type="entry name" value="BFD-like_2Fe2S-bd_dom_sf"/>
</dbReference>
<accession>A0A1H9U432</accession>
<evidence type="ECO:0000313" key="3">
    <source>
        <dbReference type="EMBL" id="SES04001.1"/>
    </source>
</evidence>
<reference evidence="2 5" key="2">
    <citation type="submission" date="2017-09" db="EMBL/GenBank/DDBJ databases">
        <title>High-quality draft genome sequence of Butyrivibrio fibrisolvens INBov1, isolated from cow rumen.</title>
        <authorList>
            <person name="Rodriguez Hernaez J."/>
            <person name="Rivarola M."/>
            <person name="Paniego N."/>
            <person name="Cravero S."/>
            <person name="Ceron Cucchi M."/>
            <person name="Martinez M.C."/>
        </authorList>
    </citation>
    <scope>NUCLEOTIDE SEQUENCE [LARGE SCALE GENOMIC DNA]</scope>
    <source>
        <strain evidence="2 5">INBov1</strain>
    </source>
</reference>
<keyword evidence="5" id="KW-1185">Reference proteome</keyword>
<dbReference type="EMBL" id="NXNG01000001">
    <property type="protein sequence ID" value="PWT28383.1"/>
    <property type="molecule type" value="Genomic_DNA"/>
</dbReference>